<feature type="non-terminal residue" evidence="1">
    <location>
        <position position="1"/>
    </location>
</feature>
<name>A0A067E1V8_CITSI</name>
<dbReference type="InterPro" id="IPR055298">
    <property type="entry name" value="AtLOH3-like"/>
</dbReference>
<evidence type="ECO:0000313" key="1">
    <source>
        <dbReference type="EMBL" id="KDO49179.1"/>
    </source>
</evidence>
<reference evidence="1 2" key="1">
    <citation type="submission" date="2014-04" db="EMBL/GenBank/DDBJ databases">
        <authorList>
            <consortium name="International Citrus Genome Consortium"/>
            <person name="Gmitter F."/>
            <person name="Chen C."/>
            <person name="Farmerie W."/>
            <person name="Harkins T."/>
            <person name="Desany B."/>
            <person name="Mohiuddin M."/>
            <person name="Kodira C."/>
            <person name="Borodovsky M."/>
            <person name="Lomsadze A."/>
            <person name="Burns P."/>
            <person name="Jenkins J."/>
            <person name="Prochnik S."/>
            <person name="Shu S."/>
            <person name="Chapman J."/>
            <person name="Pitluck S."/>
            <person name="Schmutz J."/>
            <person name="Rokhsar D."/>
        </authorList>
    </citation>
    <scope>NUCLEOTIDE SEQUENCE</scope>
</reference>
<protein>
    <submittedName>
        <fullName evidence="1">Uncharacterized protein</fullName>
    </submittedName>
</protein>
<keyword evidence="2" id="KW-1185">Reference proteome</keyword>
<gene>
    <name evidence="1" type="ORF">CISIN_1g041314mg</name>
</gene>
<dbReference type="SMR" id="A0A067E1V8"/>
<sequence length="173" mass="19837">CFAHQLQLARISVAKKHEDVNSLFSLVTMLVNVVGASLKHCDILQEKHAQAVIKAFNDGRSQCKAQNITNLHRFRVELFYEILDMQLKKLSNRFNETNTELFLCVTCLCPNDSFAALYRQKLLRLAEFYPNDFSPVDLVVLKTQLDIYIMDVGANNKFSRLKGIDELARKLVD</sequence>
<organism evidence="1 2">
    <name type="scientific">Citrus sinensis</name>
    <name type="common">Sweet orange</name>
    <name type="synonym">Citrus aurantium var. sinensis</name>
    <dbReference type="NCBI Taxonomy" id="2711"/>
    <lineage>
        <taxon>Eukaryota</taxon>
        <taxon>Viridiplantae</taxon>
        <taxon>Streptophyta</taxon>
        <taxon>Embryophyta</taxon>
        <taxon>Tracheophyta</taxon>
        <taxon>Spermatophyta</taxon>
        <taxon>Magnoliopsida</taxon>
        <taxon>eudicotyledons</taxon>
        <taxon>Gunneridae</taxon>
        <taxon>Pentapetalae</taxon>
        <taxon>rosids</taxon>
        <taxon>malvids</taxon>
        <taxon>Sapindales</taxon>
        <taxon>Rutaceae</taxon>
        <taxon>Aurantioideae</taxon>
        <taxon>Citrus</taxon>
    </lineage>
</organism>
<dbReference type="AlphaFoldDB" id="A0A067E1V8"/>
<proteinExistence type="predicted"/>
<dbReference type="PANTHER" id="PTHR11697">
    <property type="entry name" value="GENERAL TRANSCRIPTION FACTOR 2-RELATED ZINC FINGER PROTEIN"/>
    <property type="match status" value="1"/>
</dbReference>
<dbReference type="EMBL" id="KK785119">
    <property type="protein sequence ID" value="KDO49179.1"/>
    <property type="molecule type" value="Genomic_DNA"/>
</dbReference>
<accession>A0A067E1V8</accession>
<dbReference type="PANTHER" id="PTHR11697:SF230">
    <property type="entry name" value="ZINC FINGER, MYM DOMAIN CONTAINING 1"/>
    <property type="match status" value="1"/>
</dbReference>
<dbReference type="Proteomes" id="UP000027120">
    <property type="component" value="Unassembled WGS sequence"/>
</dbReference>
<evidence type="ECO:0000313" key="2">
    <source>
        <dbReference type="Proteomes" id="UP000027120"/>
    </source>
</evidence>